<evidence type="ECO:0000256" key="3">
    <source>
        <dbReference type="ARBA" id="ARBA00022692"/>
    </source>
</evidence>
<keyword evidence="4 8" id="KW-1133">Transmembrane helix</keyword>
<dbReference type="GeneTree" id="ENSGT01030000234637"/>
<keyword evidence="11" id="KW-1185">Reference proteome</keyword>
<keyword evidence="3 7" id="KW-0812">Transmembrane</keyword>
<dbReference type="GO" id="GO:0030672">
    <property type="term" value="C:synaptic vesicle membrane"/>
    <property type="evidence" value="ECO:0007669"/>
    <property type="project" value="TreeGrafter"/>
</dbReference>
<evidence type="ECO:0000256" key="4">
    <source>
        <dbReference type="ARBA" id="ARBA00022989"/>
    </source>
</evidence>
<dbReference type="AlphaFoldDB" id="A0A3B3T5C5"/>
<accession>A0A3B3T5C5</accession>
<name>A0A3B3T5C5_9TELE</name>
<dbReference type="InterPro" id="IPR008253">
    <property type="entry name" value="Marvel"/>
</dbReference>
<comment type="similarity">
    <text evidence="2">Belongs to the synaptophysin/synaptobrevin family.</text>
</comment>
<dbReference type="PANTHER" id="PTHR10306:SF33">
    <property type="entry name" value="SYNAPTOPHYSIN-LIKE 1"/>
    <property type="match status" value="1"/>
</dbReference>
<evidence type="ECO:0000256" key="6">
    <source>
        <dbReference type="ARBA" id="ARBA00023180"/>
    </source>
</evidence>
<dbReference type="InterPro" id="IPR001285">
    <property type="entry name" value="Synaptophysin/porin"/>
</dbReference>
<evidence type="ECO:0000256" key="7">
    <source>
        <dbReference type="PROSITE-ProRule" id="PRU00581"/>
    </source>
</evidence>
<keyword evidence="5 7" id="KW-0472">Membrane</keyword>
<evidence type="ECO:0000256" key="8">
    <source>
        <dbReference type="SAM" id="Phobius"/>
    </source>
</evidence>
<sequence>MFHFSRRQKTVAQTVCPEDAPASLCVWSDVFVLQLMAVLAFGCCAGYVGRNVASIFCGGGRNETLNVTFSYPFRLNQVLLVETNGTLCNHTVPQTHLVQDVSSSAEFFVAVGVLAFLYCLLALLAYVGYMHIYRDSDLCPIADFLMTVFFAFFWMVSSSAWARGLQLVKEATGTEAVRAILPLCHELGVTCEVTDYASMRSLNISVVVGYLNMMVWAGNAWFAYKETRWSTQKASSQPGGRAQAPAPI</sequence>
<protein>
    <submittedName>
        <fullName evidence="10">Synaptophysin like 1</fullName>
    </submittedName>
</protein>
<dbReference type="STRING" id="1676925.ENSPKIP00000038347"/>
<dbReference type="Proteomes" id="UP000261540">
    <property type="component" value="Unplaced"/>
</dbReference>
<reference evidence="10" key="2">
    <citation type="submission" date="2025-09" db="UniProtKB">
        <authorList>
            <consortium name="Ensembl"/>
        </authorList>
    </citation>
    <scope>IDENTIFICATION</scope>
</reference>
<evidence type="ECO:0000256" key="2">
    <source>
        <dbReference type="ARBA" id="ARBA00006476"/>
    </source>
</evidence>
<dbReference type="Pfam" id="PF01284">
    <property type="entry name" value="MARVEL"/>
    <property type="match status" value="1"/>
</dbReference>
<dbReference type="PANTHER" id="PTHR10306">
    <property type="entry name" value="SYNAPTOPHYSIN"/>
    <property type="match status" value="1"/>
</dbReference>
<dbReference type="PROSITE" id="PS51225">
    <property type="entry name" value="MARVEL"/>
    <property type="match status" value="1"/>
</dbReference>
<evidence type="ECO:0000313" key="10">
    <source>
        <dbReference type="Ensembl" id="ENSPKIP00000038347.1"/>
    </source>
</evidence>
<reference evidence="10" key="1">
    <citation type="submission" date="2025-08" db="UniProtKB">
        <authorList>
            <consortium name="Ensembl"/>
        </authorList>
    </citation>
    <scope>IDENTIFICATION</scope>
</reference>
<feature type="transmembrane region" description="Helical" evidence="8">
    <location>
        <begin position="141"/>
        <end position="162"/>
    </location>
</feature>
<evidence type="ECO:0000313" key="11">
    <source>
        <dbReference type="Proteomes" id="UP000261540"/>
    </source>
</evidence>
<evidence type="ECO:0000256" key="5">
    <source>
        <dbReference type="ARBA" id="ARBA00023136"/>
    </source>
</evidence>
<evidence type="ECO:0000256" key="1">
    <source>
        <dbReference type="ARBA" id="ARBA00004141"/>
    </source>
</evidence>
<proteinExistence type="inferred from homology"/>
<dbReference type="PRINTS" id="PR00220">
    <property type="entry name" value="SYNAPTOPHYSN"/>
</dbReference>
<organism evidence="10 11">
    <name type="scientific">Paramormyrops kingsleyae</name>
    <dbReference type="NCBI Taxonomy" id="1676925"/>
    <lineage>
        <taxon>Eukaryota</taxon>
        <taxon>Metazoa</taxon>
        <taxon>Chordata</taxon>
        <taxon>Craniata</taxon>
        <taxon>Vertebrata</taxon>
        <taxon>Euteleostomi</taxon>
        <taxon>Actinopterygii</taxon>
        <taxon>Neopterygii</taxon>
        <taxon>Teleostei</taxon>
        <taxon>Osteoglossocephala</taxon>
        <taxon>Osteoglossomorpha</taxon>
        <taxon>Osteoglossiformes</taxon>
        <taxon>Mormyridae</taxon>
        <taxon>Paramormyrops</taxon>
    </lineage>
</organism>
<feature type="transmembrane region" description="Helical" evidence="8">
    <location>
        <begin position="107"/>
        <end position="129"/>
    </location>
</feature>
<feature type="transmembrane region" description="Helical" evidence="8">
    <location>
        <begin position="204"/>
        <end position="224"/>
    </location>
</feature>
<dbReference type="Ensembl" id="ENSPKIT00000019337.1">
    <property type="protein sequence ID" value="ENSPKIP00000038347.1"/>
    <property type="gene ID" value="ENSPKIG00000016157.1"/>
</dbReference>
<comment type="subcellular location">
    <subcellularLocation>
        <location evidence="1">Membrane</location>
        <topology evidence="1">Multi-pass membrane protein</topology>
    </subcellularLocation>
</comment>
<keyword evidence="6" id="KW-0325">Glycoprotein</keyword>
<evidence type="ECO:0000259" key="9">
    <source>
        <dbReference type="PROSITE" id="PS51225"/>
    </source>
</evidence>
<feature type="domain" description="MARVEL" evidence="9">
    <location>
        <begin position="21"/>
        <end position="228"/>
    </location>
</feature>